<dbReference type="EMBL" id="MFKF01000418">
    <property type="protein sequence ID" value="OGG44022.1"/>
    <property type="molecule type" value="Genomic_DNA"/>
</dbReference>
<dbReference type="Gene3D" id="2.40.50.100">
    <property type="match status" value="1"/>
</dbReference>
<sequence>MRFCGVSPFRKILLSTTRFADEEKCTSRQFITCPLTAGRPEVESGAGSCPFFRESLVQFCAAAPATRFIPYSETLLSCCQSEGHRYCDLFLNQAEPERAAGVQTGGTGEGTPRVDGIDLPLNLAFSPNHMWLDVSEDGSCHLGADAFLAKVIGKVEKVSFVARANVCQPIVVLRVYGVDLTLAFPGRVSIGRSNVHLRRDPDRVVSDPYGRGWLFEGRVPADPYGRGWLLEGRVPADLAADGGAFAHLYRGKEALAWMKSETERMTRFVHEILSQAGPEGRRLLNDGGAFNPPIVPHLAPEDRMLLFNTFFSLDRLRRSS</sequence>
<gene>
    <name evidence="1" type="ORF">A3F84_27840</name>
</gene>
<accession>A0A1F6C4S9</accession>
<dbReference type="Proteomes" id="UP000178606">
    <property type="component" value="Unassembled WGS sequence"/>
</dbReference>
<evidence type="ECO:0000313" key="2">
    <source>
        <dbReference type="Proteomes" id="UP000178606"/>
    </source>
</evidence>
<dbReference type="SUPFAM" id="SSF51230">
    <property type="entry name" value="Single hybrid motif"/>
    <property type="match status" value="1"/>
</dbReference>
<dbReference type="InterPro" id="IPR011053">
    <property type="entry name" value="Single_hybrid_motif"/>
</dbReference>
<proteinExistence type="predicted"/>
<dbReference type="AlphaFoldDB" id="A0A1F6C4S9"/>
<protein>
    <submittedName>
        <fullName evidence="1">Uncharacterized protein</fullName>
    </submittedName>
</protein>
<evidence type="ECO:0000313" key="1">
    <source>
        <dbReference type="EMBL" id="OGG44022.1"/>
    </source>
</evidence>
<organism evidence="1 2">
    <name type="scientific">Handelsmanbacteria sp. (strain RIFCSPLOWO2_12_FULL_64_10)</name>
    <dbReference type="NCBI Taxonomy" id="1817868"/>
    <lineage>
        <taxon>Bacteria</taxon>
        <taxon>Candidatus Handelsmaniibacteriota</taxon>
    </lineage>
</organism>
<reference evidence="1 2" key="1">
    <citation type="journal article" date="2016" name="Nat. Commun.">
        <title>Thousands of microbial genomes shed light on interconnected biogeochemical processes in an aquifer system.</title>
        <authorList>
            <person name="Anantharaman K."/>
            <person name="Brown C.T."/>
            <person name="Hug L.A."/>
            <person name="Sharon I."/>
            <person name="Castelle C.J."/>
            <person name="Probst A.J."/>
            <person name="Thomas B.C."/>
            <person name="Singh A."/>
            <person name="Wilkins M.J."/>
            <person name="Karaoz U."/>
            <person name="Brodie E.L."/>
            <person name="Williams K.H."/>
            <person name="Hubbard S.S."/>
            <person name="Banfield J.F."/>
        </authorList>
    </citation>
    <scope>NUCLEOTIDE SEQUENCE [LARGE SCALE GENOMIC DNA]</scope>
    <source>
        <strain evidence="2">RIFCSPLOWO2_12_FULL_64_10</strain>
    </source>
</reference>
<name>A0A1F6C4S9_HANXR</name>
<comment type="caution">
    <text evidence="1">The sequence shown here is derived from an EMBL/GenBank/DDBJ whole genome shotgun (WGS) entry which is preliminary data.</text>
</comment>